<evidence type="ECO:0000256" key="8">
    <source>
        <dbReference type="ARBA" id="ARBA00023098"/>
    </source>
</evidence>
<name>A0ABU3BUW3_9BACT</name>
<keyword evidence="16" id="KW-1185">Reference proteome</keyword>
<evidence type="ECO:0000256" key="10">
    <source>
        <dbReference type="ARBA" id="ARBA00023209"/>
    </source>
</evidence>
<evidence type="ECO:0000256" key="12">
    <source>
        <dbReference type="NCBIfam" id="TIGR04265"/>
    </source>
</evidence>
<dbReference type="InterPro" id="IPR001736">
    <property type="entry name" value="PLipase_D/transphosphatidylase"/>
</dbReference>
<keyword evidence="11" id="KW-1208">Phospholipid metabolism</keyword>
<proteinExistence type="predicted"/>
<dbReference type="InterPro" id="IPR022924">
    <property type="entry name" value="Cardiolipin_synthase"/>
</dbReference>
<dbReference type="EMBL" id="JAVRHT010000049">
    <property type="protein sequence ID" value="MDT0633067.1"/>
    <property type="molecule type" value="Genomic_DNA"/>
</dbReference>
<reference evidence="15 16" key="1">
    <citation type="submission" date="2023-09" db="EMBL/GenBank/DDBJ databases">
        <authorList>
            <person name="Rey-Velasco X."/>
        </authorList>
    </citation>
    <scope>NUCLEOTIDE SEQUENCE [LARGE SCALE GENOMIC DNA]</scope>
    <source>
        <strain evidence="15 16">F394</strain>
    </source>
</reference>
<organism evidence="15 16">
    <name type="scientific">Rubrivirga litoralis</name>
    <dbReference type="NCBI Taxonomy" id="3075598"/>
    <lineage>
        <taxon>Bacteria</taxon>
        <taxon>Pseudomonadati</taxon>
        <taxon>Rhodothermota</taxon>
        <taxon>Rhodothermia</taxon>
        <taxon>Rhodothermales</taxon>
        <taxon>Rubricoccaceae</taxon>
        <taxon>Rubrivirga</taxon>
    </lineage>
</organism>
<dbReference type="Pfam" id="PF13091">
    <property type="entry name" value="PLDc_2"/>
    <property type="match status" value="2"/>
</dbReference>
<accession>A0ABU3BUW3</accession>
<keyword evidence="4" id="KW-0808">Transferase</keyword>
<keyword evidence="6" id="KW-0677">Repeat</keyword>
<dbReference type="InterPro" id="IPR025202">
    <property type="entry name" value="PLD-like_dom"/>
</dbReference>
<keyword evidence="10" id="KW-0594">Phospholipid biosynthesis</keyword>
<feature type="transmembrane region" description="Helical" evidence="13">
    <location>
        <begin position="12"/>
        <end position="32"/>
    </location>
</feature>
<dbReference type="Pfam" id="PF13396">
    <property type="entry name" value="PLDc_N"/>
    <property type="match status" value="1"/>
</dbReference>
<comment type="subcellular location">
    <subcellularLocation>
        <location evidence="1">Cell membrane</location>
        <topology evidence="1">Multi-pass membrane protein</topology>
    </subcellularLocation>
</comment>
<dbReference type="PANTHER" id="PTHR21248:SF22">
    <property type="entry name" value="PHOSPHOLIPASE D"/>
    <property type="match status" value="1"/>
</dbReference>
<keyword evidence="3" id="KW-0444">Lipid biosynthesis</keyword>
<evidence type="ECO:0000256" key="1">
    <source>
        <dbReference type="ARBA" id="ARBA00004651"/>
    </source>
</evidence>
<feature type="domain" description="PLD phosphodiesterase" evidence="14">
    <location>
        <begin position="401"/>
        <end position="428"/>
    </location>
</feature>
<evidence type="ECO:0000256" key="6">
    <source>
        <dbReference type="ARBA" id="ARBA00022737"/>
    </source>
</evidence>
<evidence type="ECO:0000256" key="13">
    <source>
        <dbReference type="SAM" id="Phobius"/>
    </source>
</evidence>
<keyword evidence="5 13" id="KW-0812">Transmembrane</keyword>
<gene>
    <name evidence="15" type="primary">cls</name>
    <name evidence="15" type="ORF">RM540_15030</name>
</gene>
<evidence type="ECO:0000259" key="14">
    <source>
        <dbReference type="PROSITE" id="PS50035"/>
    </source>
</evidence>
<protein>
    <recommendedName>
        <fullName evidence="12">Cardiolipin synthase</fullName>
        <ecNumber evidence="12">2.7.8.-</ecNumber>
    </recommendedName>
</protein>
<dbReference type="PROSITE" id="PS50035">
    <property type="entry name" value="PLD"/>
    <property type="match status" value="2"/>
</dbReference>
<keyword evidence="7 13" id="KW-1133">Transmembrane helix</keyword>
<dbReference type="SUPFAM" id="SSF56024">
    <property type="entry name" value="Phospholipase D/nuclease"/>
    <property type="match status" value="2"/>
</dbReference>
<evidence type="ECO:0000313" key="16">
    <source>
        <dbReference type="Proteomes" id="UP001267426"/>
    </source>
</evidence>
<dbReference type="SMART" id="SM00155">
    <property type="entry name" value="PLDc"/>
    <property type="match status" value="2"/>
</dbReference>
<evidence type="ECO:0000256" key="4">
    <source>
        <dbReference type="ARBA" id="ARBA00022679"/>
    </source>
</evidence>
<keyword evidence="2" id="KW-1003">Cell membrane</keyword>
<evidence type="ECO:0000256" key="5">
    <source>
        <dbReference type="ARBA" id="ARBA00022692"/>
    </source>
</evidence>
<dbReference type="Gene3D" id="3.30.870.10">
    <property type="entry name" value="Endonuclease Chain A"/>
    <property type="match status" value="2"/>
</dbReference>
<keyword evidence="9 13" id="KW-0472">Membrane</keyword>
<evidence type="ECO:0000256" key="11">
    <source>
        <dbReference type="ARBA" id="ARBA00023264"/>
    </source>
</evidence>
<dbReference type="NCBIfam" id="TIGR04265">
    <property type="entry name" value="bac_cardiolipin"/>
    <property type="match status" value="1"/>
</dbReference>
<dbReference type="InterPro" id="IPR027379">
    <property type="entry name" value="CLS_N"/>
</dbReference>
<dbReference type="Proteomes" id="UP001267426">
    <property type="component" value="Unassembled WGS sequence"/>
</dbReference>
<evidence type="ECO:0000256" key="9">
    <source>
        <dbReference type="ARBA" id="ARBA00023136"/>
    </source>
</evidence>
<dbReference type="RefSeq" id="WP_311665590.1">
    <property type="nucleotide sequence ID" value="NZ_JAVRHT010000049.1"/>
</dbReference>
<dbReference type="EC" id="2.7.8.-" evidence="12"/>
<comment type="caution">
    <text evidence="15">The sequence shown here is derived from an EMBL/GenBank/DDBJ whole genome shotgun (WGS) entry which is preliminary data.</text>
</comment>
<feature type="transmembrane region" description="Helical" evidence="13">
    <location>
        <begin position="44"/>
        <end position="65"/>
    </location>
</feature>
<evidence type="ECO:0000256" key="7">
    <source>
        <dbReference type="ARBA" id="ARBA00022989"/>
    </source>
</evidence>
<evidence type="ECO:0000313" key="15">
    <source>
        <dbReference type="EMBL" id="MDT0633067.1"/>
    </source>
</evidence>
<sequence length="488" mass="54462">MFDDPMTTADMIGWAFGFLLPLVQVLGVLSAVDAIMHARTPQGSAAWVVALVLLPLVTLPLYWAFGRSRFEGYVRAVRQFDDEVTARLERAQRSLERWEVPPEAACDERTASELRGFANLSRLPFLRGNSLRLLVDGKDTFDAILGAIDAAEHTVVAQFYIVHDDRLGRRFQRSLLDAAARGVHVFFVYDGVGSHSLPRRYVRTLREAGVEVNEFSGERGWLGRFRINFRNHRKIVVVDGQRAFVGGLNVGDEYLGLDPTLSPWRDTHLAVEGPAAQALQLTFARDWYYGRGEVPELPWELAGSDRDQNALVVASGPADRVETAGLLYAQAIAAAEHRVWIASPYFVPDGLVLGALQSAALRGVDVRVIMPRMVDSWMFRFVPYAFLPDVEHVGVKVFLYEDGFMHQKVILVDDDYAAVGTANFDNRSFRLNFEVTCLAHDAAFCADVEAMLEADLARSTRLTEEDLTAQSFPFRLAARSTRLLAPVL</sequence>
<evidence type="ECO:0000256" key="3">
    <source>
        <dbReference type="ARBA" id="ARBA00022516"/>
    </source>
</evidence>
<feature type="domain" description="PLD phosphodiesterase" evidence="14">
    <location>
        <begin position="227"/>
        <end position="254"/>
    </location>
</feature>
<dbReference type="PANTHER" id="PTHR21248">
    <property type="entry name" value="CARDIOLIPIN SYNTHASE"/>
    <property type="match status" value="1"/>
</dbReference>
<evidence type="ECO:0000256" key="2">
    <source>
        <dbReference type="ARBA" id="ARBA00022475"/>
    </source>
</evidence>
<keyword evidence="8" id="KW-0443">Lipid metabolism</keyword>